<organism evidence="1 2">
    <name type="scientific">Manduca sexta</name>
    <name type="common">Tobacco hawkmoth</name>
    <name type="synonym">Tobacco hornworm</name>
    <dbReference type="NCBI Taxonomy" id="7130"/>
    <lineage>
        <taxon>Eukaryota</taxon>
        <taxon>Metazoa</taxon>
        <taxon>Ecdysozoa</taxon>
        <taxon>Arthropoda</taxon>
        <taxon>Hexapoda</taxon>
        <taxon>Insecta</taxon>
        <taxon>Pterygota</taxon>
        <taxon>Neoptera</taxon>
        <taxon>Endopterygota</taxon>
        <taxon>Lepidoptera</taxon>
        <taxon>Glossata</taxon>
        <taxon>Ditrysia</taxon>
        <taxon>Bombycoidea</taxon>
        <taxon>Sphingidae</taxon>
        <taxon>Sphinginae</taxon>
        <taxon>Sphingini</taxon>
        <taxon>Manduca</taxon>
    </lineage>
</organism>
<keyword evidence="2" id="KW-1185">Reference proteome</keyword>
<gene>
    <name evidence="1" type="ORF">O3G_MSEX009851</name>
</gene>
<protein>
    <submittedName>
        <fullName evidence="1">Uncharacterized protein</fullName>
    </submittedName>
</protein>
<name>A0A921ZGZ3_MANSE</name>
<sequence>MIYVLAIRTTNQHHHCSDVRPNGACIKRRATRLAAFYSHYLGPWQYILSHTSLFPLGFSPVFLLRCAFFHGISSVLARCGSRCRNDGRESCLPTASSCAPPSSDVLTPTDCRRAVAGADHVHTINAAKAEPDHVHFLLIHVAFQLPGELPPEPATYSIYVPFA</sequence>
<proteinExistence type="predicted"/>
<comment type="caution">
    <text evidence="1">The sequence shown here is derived from an EMBL/GenBank/DDBJ whole genome shotgun (WGS) entry which is preliminary data.</text>
</comment>
<dbReference type="EMBL" id="JH668518">
    <property type="protein sequence ID" value="KAG6456632.1"/>
    <property type="molecule type" value="Genomic_DNA"/>
</dbReference>
<dbReference type="AlphaFoldDB" id="A0A921ZGZ3"/>
<evidence type="ECO:0000313" key="2">
    <source>
        <dbReference type="Proteomes" id="UP000791440"/>
    </source>
</evidence>
<accession>A0A921ZGZ3</accession>
<evidence type="ECO:0000313" key="1">
    <source>
        <dbReference type="EMBL" id="KAG6456632.1"/>
    </source>
</evidence>
<dbReference type="Proteomes" id="UP000791440">
    <property type="component" value="Unassembled WGS sequence"/>
</dbReference>
<reference evidence="1" key="2">
    <citation type="submission" date="2020-12" db="EMBL/GenBank/DDBJ databases">
        <authorList>
            <person name="Kanost M."/>
        </authorList>
    </citation>
    <scope>NUCLEOTIDE SEQUENCE</scope>
</reference>
<reference evidence="1" key="1">
    <citation type="journal article" date="2016" name="Insect Biochem. Mol. Biol.">
        <title>Multifaceted biological insights from a draft genome sequence of the tobacco hornworm moth, Manduca sexta.</title>
        <authorList>
            <person name="Kanost M.R."/>
            <person name="Arrese E.L."/>
            <person name="Cao X."/>
            <person name="Chen Y.R."/>
            <person name="Chellapilla S."/>
            <person name="Goldsmith M.R."/>
            <person name="Grosse-Wilde E."/>
            <person name="Heckel D.G."/>
            <person name="Herndon N."/>
            <person name="Jiang H."/>
            <person name="Papanicolaou A."/>
            <person name="Qu J."/>
            <person name="Soulages J.L."/>
            <person name="Vogel H."/>
            <person name="Walters J."/>
            <person name="Waterhouse R.M."/>
            <person name="Ahn S.J."/>
            <person name="Almeida F.C."/>
            <person name="An C."/>
            <person name="Aqrawi P."/>
            <person name="Bretschneider A."/>
            <person name="Bryant W.B."/>
            <person name="Bucks S."/>
            <person name="Chao H."/>
            <person name="Chevignon G."/>
            <person name="Christen J.M."/>
            <person name="Clarke D.F."/>
            <person name="Dittmer N.T."/>
            <person name="Ferguson L.C.F."/>
            <person name="Garavelou S."/>
            <person name="Gordon K.H.J."/>
            <person name="Gunaratna R.T."/>
            <person name="Han Y."/>
            <person name="Hauser F."/>
            <person name="He Y."/>
            <person name="Heidel-Fischer H."/>
            <person name="Hirsh A."/>
            <person name="Hu Y."/>
            <person name="Jiang H."/>
            <person name="Kalra D."/>
            <person name="Klinner C."/>
            <person name="Konig C."/>
            <person name="Kovar C."/>
            <person name="Kroll A.R."/>
            <person name="Kuwar S.S."/>
            <person name="Lee S.L."/>
            <person name="Lehman R."/>
            <person name="Li K."/>
            <person name="Li Z."/>
            <person name="Liang H."/>
            <person name="Lovelace S."/>
            <person name="Lu Z."/>
            <person name="Mansfield J.H."/>
            <person name="McCulloch K.J."/>
            <person name="Mathew T."/>
            <person name="Morton B."/>
            <person name="Muzny D.M."/>
            <person name="Neunemann D."/>
            <person name="Ongeri F."/>
            <person name="Pauchet Y."/>
            <person name="Pu L.L."/>
            <person name="Pyrousis I."/>
            <person name="Rao X.J."/>
            <person name="Redding A."/>
            <person name="Roesel C."/>
            <person name="Sanchez-Gracia A."/>
            <person name="Schaack S."/>
            <person name="Shukla A."/>
            <person name="Tetreau G."/>
            <person name="Wang Y."/>
            <person name="Xiong G.H."/>
            <person name="Traut W."/>
            <person name="Walsh T.K."/>
            <person name="Worley K.C."/>
            <person name="Wu D."/>
            <person name="Wu W."/>
            <person name="Wu Y.Q."/>
            <person name="Zhang X."/>
            <person name="Zou Z."/>
            <person name="Zucker H."/>
            <person name="Briscoe A.D."/>
            <person name="Burmester T."/>
            <person name="Clem R.J."/>
            <person name="Feyereisen R."/>
            <person name="Grimmelikhuijzen C.J.P."/>
            <person name="Hamodrakas S.J."/>
            <person name="Hansson B.S."/>
            <person name="Huguet E."/>
            <person name="Jermiin L.S."/>
            <person name="Lan Q."/>
            <person name="Lehman H.K."/>
            <person name="Lorenzen M."/>
            <person name="Merzendorfer H."/>
            <person name="Michalopoulos I."/>
            <person name="Morton D.B."/>
            <person name="Muthukrishnan S."/>
            <person name="Oakeshott J.G."/>
            <person name="Palmer W."/>
            <person name="Park Y."/>
            <person name="Passarelli A.L."/>
            <person name="Rozas J."/>
            <person name="Schwartz L.M."/>
            <person name="Smith W."/>
            <person name="Southgate A."/>
            <person name="Vilcinskas A."/>
            <person name="Vogt R."/>
            <person name="Wang P."/>
            <person name="Werren J."/>
            <person name="Yu X.Q."/>
            <person name="Zhou J.J."/>
            <person name="Brown S.J."/>
            <person name="Scherer S.E."/>
            <person name="Richards S."/>
            <person name="Blissard G.W."/>
        </authorList>
    </citation>
    <scope>NUCLEOTIDE SEQUENCE</scope>
</reference>